<keyword evidence="3" id="KW-1133">Transmembrane helix</keyword>
<proteinExistence type="predicted"/>
<feature type="transmembrane region" description="Helical" evidence="3">
    <location>
        <begin position="166"/>
        <end position="185"/>
    </location>
</feature>
<evidence type="ECO:0000313" key="6">
    <source>
        <dbReference type="Proteomes" id="UP000198521"/>
    </source>
</evidence>
<evidence type="ECO:0000256" key="3">
    <source>
        <dbReference type="SAM" id="Phobius"/>
    </source>
</evidence>
<feature type="compositionally biased region" description="Polar residues" evidence="2">
    <location>
        <begin position="655"/>
        <end position="665"/>
    </location>
</feature>
<feature type="transmembrane region" description="Helical" evidence="3">
    <location>
        <begin position="77"/>
        <end position="95"/>
    </location>
</feature>
<dbReference type="CDD" id="cd07341">
    <property type="entry name" value="M56_BlaR1_MecR1_like"/>
    <property type="match status" value="1"/>
</dbReference>
<dbReference type="PANTHER" id="PTHR34978:SF3">
    <property type="entry name" value="SLR0241 PROTEIN"/>
    <property type="match status" value="1"/>
</dbReference>
<keyword evidence="6" id="KW-1185">Reference proteome</keyword>
<feature type="transmembrane region" description="Helical" evidence="3">
    <location>
        <begin position="21"/>
        <end position="41"/>
    </location>
</feature>
<dbReference type="InterPro" id="IPR052173">
    <property type="entry name" value="Beta-lactam_resp_regulator"/>
</dbReference>
<dbReference type="AlphaFoldDB" id="A0A1H7RK12"/>
<feature type="compositionally biased region" description="Pro residues" evidence="2">
    <location>
        <begin position="382"/>
        <end position="391"/>
    </location>
</feature>
<organism evidence="5 6">
    <name type="scientific">Aquimarina amphilecti</name>
    <dbReference type="NCBI Taxonomy" id="1038014"/>
    <lineage>
        <taxon>Bacteria</taxon>
        <taxon>Pseudomonadati</taxon>
        <taxon>Bacteroidota</taxon>
        <taxon>Flavobacteriia</taxon>
        <taxon>Flavobacteriales</taxon>
        <taxon>Flavobacteriaceae</taxon>
        <taxon>Aquimarina</taxon>
    </lineage>
</organism>
<dbReference type="STRING" id="1038014.SAMN04487910_2768"/>
<dbReference type="PANTHER" id="PTHR34978">
    <property type="entry name" value="POSSIBLE SENSOR-TRANSDUCER PROTEIN BLAR"/>
    <property type="match status" value="1"/>
</dbReference>
<name>A0A1H7RK12_AQUAM</name>
<evidence type="ECO:0000256" key="1">
    <source>
        <dbReference type="SAM" id="Coils"/>
    </source>
</evidence>
<feature type="transmembrane region" description="Helical" evidence="3">
    <location>
        <begin position="252"/>
        <end position="270"/>
    </location>
</feature>
<feature type="region of interest" description="Disordered" evidence="2">
    <location>
        <begin position="372"/>
        <end position="450"/>
    </location>
</feature>
<feature type="transmembrane region" description="Helical" evidence="3">
    <location>
        <begin position="116"/>
        <end position="136"/>
    </location>
</feature>
<dbReference type="Proteomes" id="UP000198521">
    <property type="component" value="Unassembled WGS sequence"/>
</dbReference>
<dbReference type="InterPro" id="IPR008756">
    <property type="entry name" value="Peptidase_M56"/>
</dbReference>
<dbReference type="Pfam" id="PF05569">
    <property type="entry name" value="Peptidase_M56"/>
    <property type="match status" value="1"/>
</dbReference>
<evidence type="ECO:0000313" key="5">
    <source>
        <dbReference type="EMBL" id="SEL60419.1"/>
    </source>
</evidence>
<reference evidence="5 6" key="1">
    <citation type="submission" date="2016-10" db="EMBL/GenBank/DDBJ databases">
        <authorList>
            <person name="de Groot N.N."/>
        </authorList>
    </citation>
    <scope>NUCLEOTIDE SEQUENCE [LARGE SCALE GENOMIC DNA]</scope>
    <source>
        <strain evidence="5 6">DSM 25232</strain>
    </source>
</reference>
<gene>
    <name evidence="5" type="ORF">SAMN04487910_2768</name>
</gene>
<feature type="coiled-coil region" evidence="1">
    <location>
        <begin position="468"/>
        <end position="504"/>
    </location>
</feature>
<feature type="region of interest" description="Disordered" evidence="2">
    <location>
        <begin position="577"/>
        <end position="621"/>
    </location>
</feature>
<dbReference type="EMBL" id="FOAB01000005">
    <property type="protein sequence ID" value="SEL60419.1"/>
    <property type="molecule type" value="Genomic_DNA"/>
</dbReference>
<feature type="compositionally biased region" description="Pro residues" evidence="2">
    <location>
        <begin position="403"/>
        <end position="412"/>
    </location>
</feature>
<protein>
    <submittedName>
        <fullName evidence="5">Signal transducer regulating beta-lactamase production, contains metallopeptidase domain</fullName>
    </submittedName>
</protein>
<keyword evidence="1" id="KW-0175">Coiled coil</keyword>
<evidence type="ECO:0000259" key="4">
    <source>
        <dbReference type="Pfam" id="PF05569"/>
    </source>
</evidence>
<feature type="compositionally biased region" description="Basic and acidic residues" evidence="2">
    <location>
        <begin position="428"/>
        <end position="448"/>
    </location>
</feature>
<keyword evidence="3" id="KW-0472">Membrane</keyword>
<feature type="region of interest" description="Disordered" evidence="2">
    <location>
        <begin position="653"/>
        <end position="674"/>
    </location>
</feature>
<feature type="compositionally biased region" description="Basic and acidic residues" evidence="2">
    <location>
        <begin position="577"/>
        <end position="613"/>
    </location>
</feature>
<accession>A0A1H7RK12</accession>
<sequence>MLLWAFYKLFLEKENIHFIKRFYLLFSIIFAFTIPLITLTYQVEVITEQEVVSEMVTPLLTESNIVVAEESINYTSIILWSLYGIGMLIFGIRFIRNIGSISKKIRTNERLKEQSHINVLLSNSIVPHTFLSYIFVPKKEFRDKKIPEEVLLHEKTHVLQKHTLDILFVEALQVIFWFNPVFIFIKKSIKLNHEFLADQNVLKQQFSIQKYFELLLNYPNSSNQAVLSSPINYSLTKKRLQMMTKEFSKKRMVIKLVTLVPVLSLCILFFNNEIVAKEVVRSIDEITYPDIVNSDPETEPAITVLKDEKNEKNASLKTFENSFQEGVTEEMVKEYNIWAKDLNSKIKGNKPINIKQSDIYRMINIYKNMTSDQRKGAEQFPDIPPPPPVPESPKVMKGEKSNIPPPPPPPAPEVKKGEKSDIPPPPPPKEKEYKNNKSTKSENVKTEDGYAEILLSEDEDWTEEEKSVLKAQVQRELARERAELAREKAEIRREEAMLRAEESRMGQEIAMLSQEEARQVAENARVIAMEATQESRLKEVKARKKAEIQARKAEKEMRMAEMEARKNAQKAELEARKAMRKAEMNARKAEMEAEKKMRRAEMNAMRAEQRAARMAENNTPNKLIERMAKNDADFYYNGKQISAKEALKLVEDSNNKLSIDASTKNGKSKVKLKD</sequence>
<feature type="domain" description="Peptidase M56" evidence="4">
    <location>
        <begin position="72"/>
        <end position="242"/>
    </location>
</feature>
<evidence type="ECO:0000256" key="2">
    <source>
        <dbReference type="SAM" id="MobiDB-lite"/>
    </source>
</evidence>
<keyword evidence="3" id="KW-0812">Transmembrane</keyword>